<comment type="caution">
    <text evidence="2">The sequence shown here is derived from an EMBL/GenBank/DDBJ whole genome shotgun (WGS) entry which is preliminary data.</text>
</comment>
<dbReference type="Proteomes" id="UP001164929">
    <property type="component" value="Chromosome 7"/>
</dbReference>
<name>A0AAD6QHE4_9ROSI</name>
<keyword evidence="1" id="KW-0472">Membrane</keyword>
<dbReference type="AlphaFoldDB" id="A0AAD6QHE4"/>
<sequence>MDYSFSSPNDTGFAIMALVLATENYLISSIMTCYTTPLFSIFHLVPSSSLACFLVIFMMLKLLVVLPAGGNVCIGPDRYFPVFKIMAFTFVVGHGLDVLLEI</sequence>
<feature type="transmembrane region" description="Helical" evidence="1">
    <location>
        <begin position="80"/>
        <end position="100"/>
    </location>
</feature>
<accession>A0AAD6QHE4</accession>
<gene>
    <name evidence="2" type="ORF">NC653_018850</name>
</gene>
<feature type="transmembrane region" description="Helical" evidence="1">
    <location>
        <begin position="12"/>
        <end position="34"/>
    </location>
</feature>
<keyword evidence="1" id="KW-0812">Transmembrane</keyword>
<evidence type="ECO:0000256" key="1">
    <source>
        <dbReference type="SAM" id="Phobius"/>
    </source>
</evidence>
<keyword evidence="1" id="KW-1133">Transmembrane helix</keyword>
<dbReference type="EMBL" id="JAQIZT010000007">
    <property type="protein sequence ID" value="KAJ6990426.1"/>
    <property type="molecule type" value="Genomic_DNA"/>
</dbReference>
<organism evidence="2 3">
    <name type="scientific">Populus alba x Populus x berolinensis</name>
    <dbReference type="NCBI Taxonomy" id="444605"/>
    <lineage>
        <taxon>Eukaryota</taxon>
        <taxon>Viridiplantae</taxon>
        <taxon>Streptophyta</taxon>
        <taxon>Embryophyta</taxon>
        <taxon>Tracheophyta</taxon>
        <taxon>Spermatophyta</taxon>
        <taxon>Magnoliopsida</taxon>
        <taxon>eudicotyledons</taxon>
        <taxon>Gunneridae</taxon>
        <taxon>Pentapetalae</taxon>
        <taxon>rosids</taxon>
        <taxon>fabids</taxon>
        <taxon>Malpighiales</taxon>
        <taxon>Salicaceae</taxon>
        <taxon>Saliceae</taxon>
        <taxon>Populus</taxon>
    </lineage>
</organism>
<keyword evidence="3" id="KW-1185">Reference proteome</keyword>
<reference evidence="2" key="1">
    <citation type="journal article" date="2023" name="Mol. Ecol. Resour.">
        <title>Chromosome-level genome assembly of a triploid poplar Populus alba 'Berolinensis'.</title>
        <authorList>
            <person name="Chen S."/>
            <person name="Yu Y."/>
            <person name="Wang X."/>
            <person name="Wang S."/>
            <person name="Zhang T."/>
            <person name="Zhou Y."/>
            <person name="He R."/>
            <person name="Meng N."/>
            <person name="Wang Y."/>
            <person name="Liu W."/>
            <person name="Liu Z."/>
            <person name="Liu J."/>
            <person name="Guo Q."/>
            <person name="Huang H."/>
            <person name="Sederoff R.R."/>
            <person name="Wang G."/>
            <person name="Qu G."/>
            <person name="Chen S."/>
        </authorList>
    </citation>
    <scope>NUCLEOTIDE SEQUENCE</scope>
    <source>
        <strain evidence="2">SC-2020</strain>
    </source>
</reference>
<protein>
    <submittedName>
        <fullName evidence="2">Uncharacterized protein</fullName>
    </submittedName>
</protein>
<evidence type="ECO:0000313" key="2">
    <source>
        <dbReference type="EMBL" id="KAJ6990426.1"/>
    </source>
</evidence>
<proteinExistence type="predicted"/>
<evidence type="ECO:0000313" key="3">
    <source>
        <dbReference type="Proteomes" id="UP001164929"/>
    </source>
</evidence>